<dbReference type="Proteomes" id="UP000503462">
    <property type="component" value="Chromosome 5"/>
</dbReference>
<feature type="compositionally biased region" description="Polar residues" evidence="1">
    <location>
        <begin position="105"/>
        <end position="118"/>
    </location>
</feature>
<feature type="region of interest" description="Disordered" evidence="1">
    <location>
        <begin position="1"/>
        <end position="67"/>
    </location>
</feature>
<feature type="region of interest" description="Disordered" evidence="1">
    <location>
        <begin position="168"/>
        <end position="190"/>
    </location>
</feature>
<feature type="region of interest" description="Disordered" evidence="1">
    <location>
        <begin position="84"/>
        <end position="154"/>
    </location>
</feature>
<organism evidence="2 3">
    <name type="scientific">Peltaster fructicola</name>
    <dbReference type="NCBI Taxonomy" id="286661"/>
    <lineage>
        <taxon>Eukaryota</taxon>
        <taxon>Fungi</taxon>
        <taxon>Dikarya</taxon>
        <taxon>Ascomycota</taxon>
        <taxon>Pezizomycotina</taxon>
        <taxon>Dothideomycetes</taxon>
        <taxon>Dothideomycetes incertae sedis</taxon>
        <taxon>Peltaster</taxon>
    </lineage>
</organism>
<feature type="compositionally biased region" description="Polar residues" evidence="1">
    <location>
        <begin position="1"/>
        <end position="22"/>
    </location>
</feature>
<accession>A0A6H0Y6R7</accession>
<evidence type="ECO:0000313" key="3">
    <source>
        <dbReference type="Proteomes" id="UP000503462"/>
    </source>
</evidence>
<feature type="region of interest" description="Disordered" evidence="1">
    <location>
        <begin position="300"/>
        <end position="330"/>
    </location>
</feature>
<feature type="compositionally biased region" description="Low complexity" evidence="1">
    <location>
        <begin position="168"/>
        <end position="184"/>
    </location>
</feature>
<feature type="compositionally biased region" description="Basic and acidic residues" evidence="1">
    <location>
        <begin position="55"/>
        <end position="64"/>
    </location>
</feature>
<name>A0A6H0Y6R7_9PEZI</name>
<evidence type="ECO:0000256" key="1">
    <source>
        <dbReference type="SAM" id="MobiDB-lite"/>
    </source>
</evidence>
<sequence length="376" mass="39987">MSVTSQRHTCTMDSQSITSSSEPRAKRPLETDDAVPAASSTTEEPKRKRKKKKVKAAEDSEAAKAARAAFEAKWYADQVNYPGAAPSAILSNTTDTHTTSSTKSPESSAGKSQTSHIGSTTPPPSKSTTPACSTRTSGTTAAPAESTPAAAGVATAGSGIATDAVTSETPAANTAETANDPTPAVTQPAEPIDILDTIPRYDPKIHGNYDETQPYAERYRILREREDAAKQYGVTLFSDGITRDQQNAAVASFNLHEGVLKAEARVPQQDDATTVAYFNRVTAQCVLRCRGRRVLEQRSVPEGRASQNPILQGGNQAVQAQEGGKEAQEAHGLGSVMSRNQVQPWGWNDFFDSGGAEDMDDGSSTFLMNLILGIRP</sequence>
<keyword evidence="3" id="KW-1185">Reference proteome</keyword>
<feature type="compositionally biased region" description="Low complexity" evidence="1">
    <location>
        <begin position="126"/>
        <end position="154"/>
    </location>
</feature>
<evidence type="ECO:0000313" key="2">
    <source>
        <dbReference type="EMBL" id="QIX02519.1"/>
    </source>
</evidence>
<gene>
    <name evidence="2" type="ORF">AMS68_008036</name>
</gene>
<reference evidence="2 3" key="1">
    <citation type="journal article" date="2016" name="Sci. Rep.">
        <title>Peltaster fructicola genome reveals evolution from an invasive phytopathogen to an ectophytic parasite.</title>
        <authorList>
            <person name="Xu C."/>
            <person name="Chen H."/>
            <person name="Gleason M.L."/>
            <person name="Xu J.R."/>
            <person name="Liu H."/>
            <person name="Zhang R."/>
            <person name="Sun G."/>
        </authorList>
    </citation>
    <scope>NUCLEOTIDE SEQUENCE [LARGE SCALE GENOMIC DNA]</scope>
    <source>
        <strain evidence="2 3">LNHT1506</strain>
    </source>
</reference>
<feature type="compositionally biased region" description="Polar residues" evidence="1">
    <location>
        <begin position="305"/>
        <end position="319"/>
    </location>
</feature>
<protein>
    <submittedName>
        <fullName evidence="2">Uncharacterized protein</fullName>
    </submittedName>
</protein>
<proteinExistence type="predicted"/>
<dbReference type="AlphaFoldDB" id="A0A6H0Y6R7"/>
<feature type="compositionally biased region" description="Low complexity" evidence="1">
    <location>
        <begin position="91"/>
        <end position="104"/>
    </location>
</feature>
<dbReference type="EMBL" id="CP051143">
    <property type="protein sequence ID" value="QIX02519.1"/>
    <property type="molecule type" value="Genomic_DNA"/>
</dbReference>